<gene>
    <name evidence="4" type="ORF">EV44_g0447</name>
</gene>
<keyword evidence="1" id="KW-0540">Nuclease</keyword>
<dbReference type="GO" id="GO:0003723">
    <property type="term" value="F:RNA binding"/>
    <property type="evidence" value="ECO:0007669"/>
    <property type="project" value="InterPro"/>
</dbReference>
<proteinExistence type="predicted"/>
<dbReference type="HOGENOM" id="CLU_1442077_0_0_1"/>
<name>A0A0B1P1A3_UNCNE</name>
<dbReference type="GO" id="GO:0004521">
    <property type="term" value="F:RNA endonuclease activity"/>
    <property type="evidence" value="ECO:0007669"/>
    <property type="project" value="InterPro"/>
</dbReference>
<feature type="signal peptide" evidence="3">
    <location>
        <begin position="1"/>
        <end position="19"/>
    </location>
</feature>
<dbReference type="InterPro" id="IPR000026">
    <property type="entry name" value="N1-like"/>
</dbReference>
<evidence type="ECO:0000256" key="2">
    <source>
        <dbReference type="ARBA" id="ARBA00022801"/>
    </source>
</evidence>
<comment type="caution">
    <text evidence="4">The sequence shown here is derived from an EMBL/GenBank/DDBJ whole genome shotgun (WGS) entry which is preliminary data.</text>
</comment>
<dbReference type="EMBL" id="JNVN01002404">
    <property type="protein sequence ID" value="KHJ32013.1"/>
    <property type="molecule type" value="Genomic_DNA"/>
</dbReference>
<dbReference type="InterPro" id="IPR016191">
    <property type="entry name" value="Ribonuclease/ribotoxin"/>
</dbReference>
<protein>
    <recommendedName>
        <fullName evidence="6">Secreted effector protein</fullName>
    </recommendedName>
</protein>
<evidence type="ECO:0000313" key="5">
    <source>
        <dbReference type="Proteomes" id="UP000030854"/>
    </source>
</evidence>
<evidence type="ECO:0008006" key="6">
    <source>
        <dbReference type="Google" id="ProtNLM"/>
    </source>
</evidence>
<accession>A0A0B1P1A3</accession>
<evidence type="ECO:0000313" key="4">
    <source>
        <dbReference type="EMBL" id="KHJ32013.1"/>
    </source>
</evidence>
<evidence type="ECO:0000256" key="3">
    <source>
        <dbReference type="SAM" id="SignalP"/>
    </source>
</evidence>
<evidence type="ECO:0000256" key="1">
    <source>
        <dbReference type="ARBA" id="ARBA00022722"/>
    </source>
</evidence>
<keyword evidence="3" id="KW-0732">Signal</keyword>
<feature type="chain" id="PRO_5002058814" description="Secreted effector protein" evidence="3">
    <location>
        <begin position="20"/>
        <end position="188"/>
    </location>
</feature>
<dbReference type="SMR" id="A0A0B1P1A3"/>
<dbReference type="AlphaFoldDB" id="A0A0B1P1A3"/>
<organism evidence="4 5">
    <name type="scientific">Uncinula necator</name>
    <name type="common">Grape powdery mildew</name>
    <dbReference type="NCBI Taxonomy" id="52586"/>
    <lineage>
        <taxon>Eukaryota</taxon>
        <taxon>Fungi</taxon>
        <taxon>Dikarya</taxon>
        <taxon>Ascomycota</taxon>
        <taxon>Pezizomycotina</taxon>
        <taxon>Leotiomycetes</taxon>
        <taxon>Erysiphales</taxon>
        <taxon>Erysiphaceae</taxon>
        <taxon>Erysiphe</taxon>
    </lineage>
</organism>
<dbReference type="SUPFAM" id="SSF53933">
    <property type="entry name" value="Microbial ribonucleases"/>
    <property type="match status" value="1"/>
</dbReference>
<sequence>MRYFVTGITITLLLSSVSTTLDSDLPRWKNRQKTQSDTDLYSDHHFTSQHAINGYVPSIGFESDGYGISKRSNRKTVHGYYCGSSKHEQHFYEQDYINNAATQACNELGLGSEKKRKNLKPFTATSYQSFQGPYYEYPIRGKHKKKLFAKKKKNKYPNRVVINTQCEIVDVVTNNEDFHYQQCTRGWH</sequence>
<dbReference type="Pfam" id="PF00545">
    <property type="entry name" value="Ribonuclease"/>
    <property type="match status" value="1"/>
</dbReference>
<dbReference type="Proteomes" id="UP000030854">
    <property type="component" value="Unassembled WGS sequence"/>
</dbReference>
<dbReference type="Gene3D" id="3.10.450.30">
    <property type="entry name" value="Microbial ribonucleases"/>
    <property type="match status" value="1"/>
</dbReference>
<keyword evidence="2" id="KW-0378">Hydrolase</keyword>
<reference evidence="4 5" key="1">
    <citation type="journal article" date="2014" name="BMC Genomics">
        <title>Adaptive genomic structural variation in the grape powdery mildew pathogen, Erysiphe necator.</title>
        <authorList>
            <person name="Jones L."/>
            <person name="Riaz S."/>
            <person name="Morales-Cruz A."/>
            <person name="Amrine K.C."/>
            <person name="McGuire B."/>
            <person name="Gubler W.D."/>
            <person name="Walker M.A."/>
            <person name="Cantu D."/>
        </authorList>
    </citation>
    <scope>NUCLEOTIDE SEQUENCE [LARGE SCALE GENOMIC DNA]</scope>
    <source>
        <strain evidence="5">c</strain>
    </source>
</reference>
<dbReference type="GO" id="GO:0016787">
    <property type="term" value="F:hydrolase activity"/>
    <property type="evidence" value="ECO:0007669"/>
    <property type="project" value="UniProtKB-KW"/>
</dbReference>
<keyword evidence="5" id="KW-1185">Reference proteome</keyword>